<dbReference type="AlphaFoldDB" id="A0A7J0FUB9"/>
<protein>
    <recommendedName>
        <fullName evidence="4">Secreted protein</fullName>
    </recommendedName>
</protein>
<dbReference type="EMBL" id="BJWL01000015">
    <property type="protein sequence ID" value="GFZ02296.1"/>
    <property type="molecule type" value="Genomic_DNA"/>
</dbReference>
<keyword evidence="1" id="KW-0732">Signal</keyword>
<dbReference type="PANTHER" id="PTHR34658:SF2">
    <property type="entry name" value="OS01G0151800 PROTEIN"/>
    <property type="match status" value="1"/>
</dbReference>
<accession>A0A7J0FUB9</accession>
<keyword evidence="3" id="KW-1185">Reference proteome</keyword>
<evidence type="ECO:0000313" key="3">
    <source>
        <dbReference type="Proteomes" id="UP000585474"/>
    </source>
</evidence>
<evidence type="ECO:0000256" key="1">
    <source>
        <dbReference type="SAM" id="SignalP"/>
    </source>
</evidence>
<organism evidence="2 3">
    <name type="scientific">Actinidia rufa</name>
    <dbReference type="NCBI Taxonomy" id="165716"/>
    <lineage>
        <taxon>Eukaryota</taxon>
        <taxon>Viridiplantae</taxon>
        <taxon>Streptophyta</taxon>
        <taxon>Embryophyta</taxon>
        <taxon>Tracheophyta</taxon>
        <taxon>Spermatophyta</taxon>
        <taxon>Magnoliopsida</taxon>
        <taxon>eudicotyledons</taxon>
        <taxon>Gunneridae</taxon>
        <taxon>Pentapetalae</taxon>
        <taxon>asterids</taxon>
        <taxon>Ericales</taxon>
        <taxon>Actinidiaceae</taxon>
        <taxon>Actinidia</taxon>
    </lineage>
</organism>
<evidence type="ECO:0008006" key="4">
    <source>
        <dbReference type="Google" id="ProtNLM"/>
    </source>
</evidence>
<proteinExistence type="predicted"/>
<dbReference type="OrthoDB" id="1730379at2759"/>
<name>A0A7J0FUB9_9ERIC</name>
<gene>
    <name evidence="2" type="ORF">Acr_15g0009040</name>
</gene>
<feature type="chain" id="PRO_5029707344" description="Secreted protein" evidence="1">
    <location>
        <begin position="24"/>
        <end position="102"/>
    </location>
</feature>
<comment type="caution">
    <text evidence="2">The sequence shown here is derived from an EMBL/GenBank/DDBJ whole genome shotgun (WGS) entry which is preliminary data.</text>
</comment>
<dbReference type="Proteomes" id="UP000585474">
    <property type="component" value="Unassembled WGS sequence"/>
</dbReference>
<reference evidence="2 3" key="1">
    <citation type="submission" date="2019-07" db="EMBL/GenBank/DDBJ databases">
        <title>De Novo Assembly of kiwifruit Actinidia rufa.</title>
        <authorList>
            <person name="Sugita-Konishi S."/>
            <person name="Sato K."/>
            <person name="Mori E."/>
            <person name="Abe Y."/>
            <person name="Kisaki G."/>
            <person name="Hamano K."/>
            <person name="Suezawa K."/>
            <person name="Otani M."/>
            <person name="Fukuda T."/>
            <person name="Manabe T."/>
            <person name="Gomi K."/>
            <person name="Tabuchi M."/>
            <person name="Akimitsu K."/>
            <person name="Kataoka I."/>
        </authorList>
    </citation>
    <scope>NUCLEOTIDE SEQUENCE [LARGE SCALE GENOMIC DNA]</scope>
    <source>
        <strain evidence="3">cv. Fuchu</strain>
    </source>
</reference>
<dbReference type="PANTHER" id="PTHR34658">
    <property type="entry name" value="OS01G0151800 PROTEIN"/>
    <property type="match status" value="1"/>
</dbReference>
<sequence>MSPPLLYAATWTTILTITVAVASFSPEIAFVSAISPASAFSRRCRTADSVRVPIDSPAEVFCFPAHMFRRSKLDLVVPPVFRCGDRGRLGLRGPSLGLVGGG</sequence>
<feature type="signal peptide" evidence="1">
    <location>
        <begin position="1"/>
        <end position="23"/>
    </location>
</feature>
<evidence type="ECO:0000313" key="2">
    <source>
        <dbReference type="EMBL" id="GFZ02296.1"/>
    </source>
</evidence>